<name>A0ABT7IPY6_9BURK</name>
<sequence length="116" mass="12574">MNAVDFDVPLFLRPDRTSGWEKGGGTAEHYWVDGVLVGSVAQDKSSGSWGVRMSTPGAENDEDALLRFKTRKEAKQCVMAIFMAWVSMSGTGANNLPLNVVLTAKIDLRKLGLLSS</sequence>
<reference evidence="1" key="1">
    <citation type="submission" date="2023-03" db="EMBL/GenBank/DDBJ databases">
        <title>Mesosutterella sp. nov. isolated from porcine feces.</title>
        <authorList>
            <person name="Yu S."/>
        </authorList>
    </citation>
    <scope>NUCLEOTIDE SEQUENCE</scope>
    <source>
        <strain evidence="1">AGMB02718</strain>
    </source>
</reference>
<evidence type="ECO:0000313" key="1">
    <source>
        <dbReference type="EMBL" id="MDL2059958.1"/>
    </source>
</evidence>
<accession>A0ABT7IPY6</accession>
<dbReference type="RefSeq" id="WP_243376411.1">
    <property type="nucleotide sequence ID" value="NZ_JAKZJU020000001.1"/>
</dbReference>
<dbReference type="Proteomes" id="UP001165481">
    <property type="component" value="Unassembled WGS sequence"/>
</dbReference>
<keyword evidence="2" id="KW-1185">Reference proteome</keyword>
<dbReference type="EMBL" id="JAKZJU020000001">
    <property type="protein sequence ID" value="MDL2059958.1"/>
    <property type="molecule type" value="Genomic_DNA"/>
</dbReference>
<comment type="caution">
    <text evidence="1">The sequence shown here is derived from an EMBL/GenBank/DDBJ whole genome shotgun (WGS) entry which is preliminary data.</text>
</comment>
<organism evidence="1 2">
    <name type="scientific">Mesosutterella faecium</name>
    <dbReference type="NCBI Taxonomy" id="2925194"/>
    <lineage>
        <taxon>Bacteria</taxon>
        <taxon>Pseudomonadati</taxon>
        <taxon>Pseudomonadota</taxon>
        <taxon>Betaproteobacteria</taxon>
        <taxon>Burkholderiales</taxon>
        <taxon>Sutterellaceae</taxon>
        <taxon>Mesosutterella</taxon>
    </lineage>
</organism>
<gene>
    <name evidence="1" type="ORF">MUN46_008445</name>
</gene>
<proteinExistence type="predicted"/>
<evidence type="ECO:0000313" key="2">
    <source>
        <dbReference type="Proteomes" id="UP001165481"/>
    </source>
</evidence>
<protein>
    <submittedName>
        <fullName evidence="1">Uncharacterized protein</fullName>
    </submittedName>
</protein>